<organism evidence="9 10">
    <name type="scientific">Microbacterium pumilum</name>
    <dbReference type="NCBI Taxonomy" id="344165"/>
    <lineage>
        <taxon>Bacteria</taxon>
        <taxon>Bacillati</taxon>
        <taxon>Actinomycetota</taxon>
        <taxon>Actinomycetes</taxon>
        <taxon>Micrococcales</taxon>
        <taxon>Microbacteriaceae</taxon>
        <taxon>Microbacterium</taxon>
    </lineage>
</organism>
<feature type="transmembrane region" description="Helical" evidence="7">
    <location>
        <begin position="54"/>
        <end position="72"/>
    </location>
</feature>
<dbReference type="PANTHER" id="PTHR14969">
    <property type="entry name" value="SPHINGOSINE-1-PHOSPHATE PHOSPHOHYDROLASE"/>
    <property type="match status" value="1"/>
</dbReference>
<sequence>MRRIDRAANRRINASRSWHAHDRGYSGLSRAADQGVLWYAIAALLFVLGRRRAALRGIGSMIIAGVVSDVIVKSLFDGRRPPFSEVPVARRLRAYPTTPSFPSGHSASAAGFATGVALESGVAGLVVAPLAAAVAYSRMHVGAHWLSDVIGGVGVGVGVAVLGRLIASAAGFVRGLVADRRAHPSPVQVDRD</sequence>
<comment type="subcellular location">
    <subcellularLocation>
        <location evidence="1">Cell membrane</location>
        <topology evidence="1">Multi-pass membrane protein</topology>
    </subcellularLocation>
</comment>
<evidence type="ECO:0000256" key="6">
    <source>
        <dbReference type="ARBA" id="ARBA00023136"/>
    </source>
</evidence>
<name>A0ABN2S874_9MICO</name>
<dbReference type="SUPFAM" id="SSF48317">
    <property type="entry name" value="Acid phosphatase/Vanadium-dependent haloperoxidase"/>
    <property type="match status" value="1"/>
</dbReference>
<keyword evidence="2" id="KW-1003">Cell membrane</keyword>
<feature type="domain" description="Phosphatidic acid phosphatase type 2/haloperoxidase" evidence="8">
    <location>
        <begin position="58"/>
        <end position="164"/>
    </location>
</feature>
<keyword evidence="6 7" id="KW-0472">Membrane</keyword>
<keyword evidence="4" id="KW-0378">Hydrolase</keyword>
<dbReference type="Proteomes" id="UP001500326">
    <property type="component" value="Unassembled WGS sequence"/>
</dbReference>
<evidence type="ECO:0000256" key="2">
    <source>
        <dbReference type="ARBA" id="ARBA00022475"/>
    </source>
</evidence>
<dbReference type="Pfam" id="PF01569">
    <property type="entry name" value="PAP2"/>
    <property type="match status" value="1"/>
</dbReference>
<keyword evidence="3 7" id="KW-0812">Transmembrane</keyword>
<reference evidence="9 10" key="1">
    <citation type="journal article" date="2019" name="Int. J. Syst. Evol. Microbiol.">
        <title>The Global Catalogue of Microorganisms (GCM) 10K type strain sequencing project: providing services to taxonomists for standard genome sequencing and annotation.</title>
        <authorList>
            <consortium name="The Broad Institute Genomics Platform"/>
            <consortium name="The Broad Institute Genome Sequencing Center for Infectious Disease"/>
            <person name="Wu L."/>
            <person name="Ma J."/>
        </authorList>
    </citation>
    <scope>NUCLEOTIDE SEQUENCE [LARGE SCALE GENOMIC DNA]</scope>
    <source>
        <strain evidence="9 10">JCM 14902</strain>
    </source>
</reference>
<feature type="transmembrane region" description="Helical" evidence="7">
    <location>
        <begin position="149"/>
        <end position="173"/>
    </location>
</feature>
<dbReference type="PANTHER" id="PTHR14969:SF62">
    <property type="entry name" value="DECAPRENYLPHOSPHORYL-5-PHOSPHORIBOSE PHOSPHATASE RV3807C-RELATED"/>
    <property type="match status" value="1"/>
</dbReference>
<evidence type="ECO:0000313" key="10">
    <source>
        <dbReference type="Proteomes" id="UP001500326"/>
    </source>
</evidence>
<proteinExistence type="predicted"/>
<evidence type="ECO:0000256" key="1">
    <source>
        <dbReference type="ARBA" id="ARBA00004651"/>
    </source>
</evidence>
<dbReference type="EMBL" id="BAAAOH010000001">
    <property type="protein sequence ID" value="GAA1982093.1"/>
    <property type="molecule type" value="Genomic_DNA"/>
</dbReference>
<keyword evidence="10" id="KW-1185">Reference proteome</keyword>
<feature type="transmembrane region" description="Helical" evidence="7">
    <location>
        <begin position="116"/>
        <end position="137"/>
    </location>
</feature>
<gene>
    <name evidence="9" type="ORF">GCM10009777_14800</name>
</gene>
<evidence type="ECO:0000256" key="4">
    <source>
        <dbReference type="ARBA" id="ARBA00022801"/>
    </source>
</evidence>
<evidence type="ECO:0000259" key="8">
    <source>
        <dbReference type="SMART" id="SM00014"/>
    </source>
</evidence>
<evidence type="ECO:0000256" key="3">
    <source>
        <dbReference type="ARBA" id="ARBA00022692"/>
    </source>
</evidence>
<keyword evidence="5 7" id="KW-1133">Transmembrane helix</keyword>
<dbReference type="InterPro" id="IPR000326">
    <property type="entry name" value="PAP2/HPO"/>
</dbReference>
<dbReference type="SMART" id="SM00014">
    <property type="entry name" value="acidPPc"/>
    <property type="match status" value="1"/>
</dbReference>
<evidence type="ECO:0000256" key="5">
    <source>
        <dbReference type="ARBA" id="ARBA00022989"/>
    </source>
</evidence>
<accession>A0ABN2S874</accession>
<dbReference type="InterPro" id="IPR036938">
    <property type="entry name" value="PAP2/HPO_sf"/>
</dbReference>
<comment type="caution">
    <text evidence="9">The sequence shown here is derived from an EMBL/GenBank/DDBJ whole genome shotgun (WGS) entry which is preliminary data.</text>
</comment>
<evidence type="ECO:0000256" key="7">
    <source>
        <dbReference type="SAM" id="Phobius"/>
    </source>
</evidence>
<evidence type="ECO:0000313" key="9">
    <source>
        <dbReference type="EMBL" id="GAA1982093.1"/>
    </source>
</evidence>
<dbReference type="Gene3D" id="1.20.144.10">
    <property type="entry name" value="Phosphatidic acid phosphatase type 2/haloperoxidase"/>
    <property type="match status" value="1"/>
</dbReference>
<dbReference type="CDD" id="cd01610">
    <property type="entry name" value="PAP2_like"/>
    <property type="match status" value="1"/>
</dbReference>
<protein>
    <recommendedName>
        <fullName evidence="8">Phosphatidic acid phosphatase type 2/haloperoxidase domain-containing protein</fullName>
    </recommendedName>
</protein>